<dbReference type="Gene3D" id="1.10.1200.120">
    <property type="entry name" value="Large-conductance mechanosensitive channel, MscL, domain 1"/>
    <property type="match status" value="1"/>
</dbReference>
<dbReference type="PANTHER" id="PTHR30266:SF2">
    <property type="entry name" value="LARGE-CONDUCTANCE MECHANOSENSITIVE CHANNEL"/>
    <property type="match status" value="1"/>
</dbReference>
<comment type="similarity">
    <text evidence="2 10">Belongs to the MscL family.</text>
</comment>
<evidence type="ECO:0000256" key="9">
    <source>
        <dbReference type="ARBA" id="ARBA00023303"/>
    </source>
</evidence>
<dbReference type="InterPro" id="IPR036019">
    <property type="entry name" value="MscL_channel"/>
</dbReference>
<evidence type="ECO:0000256" key="10">
    <source>
        <dbReference type="HAMAP-Rule" id="MF_00115"/>
    </source>
</evidence>
<organism evidence="11 12">
    <name type="scientific">Fodinibius salicampi</name>
    <dbReference type="NCBI Taxonomy" id="1920655"/>
    <lineage>
        <taxon>Bacteria</taxon>
        <taxon>Pseudomonadati</taxon>
        <taxon>Balneolota</taxon>
        <taxon>Balneolia</taxon>
        <taxon>Balneolales</taxon>
        <taxon>Balneolaceae</taxon>
        <taxon>Fodinibius</taxon>
    </lineage>
</organism>
<dbReference type="InterPro" id="IPR037673">
    <property type="entry name" value="MSC/AndL"/>
</dbReference>
<feature type="transmembrane region" description="Helical" evidence="10">
    <location>
        <begin position="12"/>
        <end position="35"/>
    </location>
</feature>
<keyword evidence="4 10" id="KW-1003">Cell membrane</keyword>
<gene>
    <name evidence="10 11" type="primary">mscL</name>
    <name evidence="11" type="ORF">LQ318_08830</name>
</gene>
<dbReference type="PANTHER" id="PTHR30266">
    <property type="entry name" value="MECHANOSENSITIVE CHANNEL MSCL"/>
    <property type="match status" value="1"/>
</dbReference>
<evidence type="ECO:0000256" key="5">
    <source>
        <dbReference type="ARBA" id="ARBA00022692"/>
    </source>
</evidence>
<comment type="subunit">
    <text evidence="10">Homopentamer.</text>
</comment>
<evidence type="ECO:0000256" key="6">
    <source>
        <dbReference type="ARBA" id="ARBA00022989"/>
    </source>
</evidence>
<dbReference type="PRINTS" id="PR01264">
    <property type="entry name" value="MECHCHANNEL"/>
</dbReference>
<evidence type="ECO:0000256" key="1">
    <source>
        <dbReference type="ARBA" id="ARBA00004651"/>
    </source>
</evidence>
<evidence type="ECO:0000313" key="12">
    <source>
        <dbReference type="Proteomes" id="UP001207337"/>
    </source>
</evidence>
<feature type="transmembrane region" description="Helical" evidence="10">
    <location>
        <begin position="91"/>
        <end position="108"/>
    </location>
</feature>
<comment type="caution">
    <text evidence="11">The sequence shown here is derived from an EMBL/GenBank/DDBJ whole genome shotgun (WGS) entry which is preliminary data.</text>
</comment>
<dbReference type="EMBL" id="JAJNDC010000002">
    <property type="protein sequence ID" value="MCW9713009.1"/>
    <property type="molecule type" value="Genomic_DNA"/>
</dbReference>
<dbReference type="Proteomes" id="UP001207337">
    <property type="component" value="Unassembled WGS sequence"/>
</dbReference>
<reference evidence="11 12" key="1">
    <citation type="submission" date="2021-11" db="EMBL/GenBank/DDBJ databases">
        <title>Aliifidinibius sp. nov., a new bacterium isolated from saline soil.</title>
        <authorList>
            <person name="Galisteo C."/>
            <person name="De La Haba R."/>
            <person name="Sanchez-Porro C."/>
            <person name="Ventosa A."/>
        </authorList>
    </citation>
    <scope>NUCLEOTIDE SEQUENCE [LARGE SCALE GENOMIC DNA]</scope>
    <source>
        <strain evidence="11 12">KACC 190600</strain>
    </source>
</reference>
<dbReference type="SUPFAM" id="SSF81330">
    <property type="entry name" value="Gated mechanosensitive channel"/>
    <property type="match status" value="1"/>
</dbReference>
<protein>
    <recommendedName>
        <fullName evidence="10">Large-conductance mechanosensitive channel</fullName>
    </recommendedName>
</protein>
<accession>A0ABT3PYS8</accession>
<keyword evidence="6 10" id="KW-1133">Transmembrane helix</keyword>
<keyword evidence="3 10" id="KW-0813">Transport</keyword>
<comment type="subcellular location">
    <subcellularLocation>
        <location evidence="1 10">Cell membrane</location>
        <topology evidence="1 10">Multi-pass membrane protein</topology>
    </subcellularLocation>
</comment>
<dbReference type="InterPro" id="IPR001185">
    <property type="entry name" value="MS_channel"/>
</dbReference>
<keyword evidence="7 10" id="KW-0406">Ion transport</keyword>
<proteinExistence type="inferred from homology"/>
<dbReference type="Pfam" id="PF01741">
    <property type="entry name" value="MscL"/>
    <property type="match status" value="1"/>
</dbReference>
<dbReference type="PROSITE" id="PS01327">
    <property type="entry name" value="MSCL"/>
    <property type="match status" value="1"/>
</dbReference>
<keyword evidence="12" id="KW-1185">Reference proteome</keyword>
<dbReference type="HAMAP" id="MF_00115">
    <property type="entry name" value="MscL"/>
    <property type="match status" value="1"/>
</dbReference>
<sequence length="154" mass="16832">MWKEFKAFAVRGNVIDMAVGIIIGAAFTAVIQSLVKDIMMPPLGLIVSDIDFSNAYIILAEGTTSAPYESLQAAEQTGAVILRYGSFLNNFISFAFVSFAVFILIRYINKLKDPKKTPEPVSPTIKKCPHCLSDIPLEATRCPHCTSNLKESAS</sequence>
<keyword evidence="8 10" id="KW-0472">Membrane</keyword>
<comment type="function">
    <text evidence="10">Channel that opens in response to stretch forces in the membrane lipid bilayer. May participate in the regulation of osmotic pressure changes within the cell.</text>
</comment>
<evidence type="ECO:0000256" key="3">
    <source>
        <dbReference type="ARBA" id="ARBA00022448"/>
    </source>
</evidence>
<keyword evidence="5 10" id="KW-0812">Transmembrane</keyword>
<evidence type="ECO:0000256" key="4">
    <source>
        <dbReference type="ARBA" id="ARBA00022475"/>
    </source>
</evidence>
<name>A0ABT3PYS8_9BACT</name>
<dbReference type="RefSeq" id="WP_265789414.1">
    <property type="nucleotide sequence ID" value="NZ_BAABRS010000002.1"/>
</dbReference>
<evidence type="ECO:0000256" key="8">
    <source>
        <dbReference type="ARBA" id="ARBA00023136"/>
    </source>
</evidence>
<keyword evidence="9 10" id="KW-0407">Ion channel</keyword>
<evidence type="ECO:0000313" key="11">
    <source>
        <dbReference type="EMBL" id="MCW9713009.1"/>
    </source>
</evidence>
<evidence type="ECO:0000256" key="2">
    <source>
        <dbReference type="ARBA" id="ARBA00007254"/>
    </source>
</evidence>
<evidence type="ECO:0000256" key="7">
    <source>
        <dbReference type="ARBA" id="ARBA00023065"/>
    </source>
</evidence>
<dbReference type="NCBIfam" id="TIGR00220">
    <property type="entry name" value="mscL"/>
    <property type="match status" value="1"/>
</dbReference>
<dbReference type="InterPro" id="IPR019823">
    <property type="entry name" value="Mechanosensitive_channel_CS"/>
</dbReference>